<dbReference type="Gene3D" id="3.30.30.30">
    <property type="match status" value="1"/>
</dbReference>
<dbReference type="GO" id="GO:0140662">
    <property type="term" value="F:ATP-dependent protein folding chaperone"/>
    <property type="evidence" value="ECO:0007669"/>
    <property type="project" value="InterPro"/>
</dbReference>
<dbReference type="Pfam" id="PF00012">
    <property type="entry name" value="HSP70"/>
    <property type="match status" value="1"/>
</dbReference>
<feature type="compositionally biased region" description="Polar residues" evidence="4">
    <location>
        <begin position="534"/>
        <end position="549"/>
    </location>
</feature>
<dbReference type="FunFam" id="1.20.1270.10:FF:000002">
    <property type="entry name" value="Heat shock 70 kDa protein 4"/>
    <property type="match status" value="1"/>
</dbReference>
<dbReference type="PANTHER" id="PTHR45639:SF4">
    <property type="entry name" value="HSC70CB, ISOFORM G"/>
    <property type="match status" value="1"/>
</dbReference>
<gene>
    <name evidence="5" type="ORF">Pcinc_012051</name>
</gene>
<dbReference type="GO" id="GO:0005634">
    <property type="term" value="C:nucleus"/>
    <property type="evidence" value="ECO:0007669"/>
    <property type="project" value="TreeGrafter"/>
</dbReference>
<reference evidence="5" key="1">
    <citation type="submission" date="2023-10" db="EMBL/GenBank/DDBJ databases">
        <title>Genome assemblies of two species of porcelain crab, Petrolisthes cinctipes and Petrolisthes manimaculis (Anomura: Porcellanidae).</title>
        <authorList>
            <person name="Angst P."/>
        </authorList>
    </citation>
    <scope>NUCLEOTIDE SEQUENCE</scope>
    <source>
        <strain evidence="5">PB745_01</strain>
        <tissue evidence="5">Gill</tissue>
    </source>
</reference>
<dbReference type="FunFam" id="3.90.640.10:FF:000004">
    <property type="entry name" value="Heat shock 70 kDa protein 4"/>
    <property type="match status" value="1"/>
</dbReference>
<keyword evidence="2" id="KW-0547">Nucleotide-binding</keyword>
<feature type="compositionally biased region" description="Basic and acidic residues" evidence="4">
    <location>
        <begin position="804"/>
        <end position="817"/>
    </location>
</feature>
<dbReference type="FunFam" id="3.30.30.30:FF:000002">
    <property type="entry name" value="Heat shock 70 kDa protein 4"/>
    <property type="match status" value="1"/>
</dbReference>
<comment type="similarity">
    <text evidence="1">Belongs to the heat shock protein 70 family.</text>
</comment>
<dbReference type="Proteomes" id="UP001286313">
    <property type="component" value="Unassembled WGS sequence"/>
</dbReference>
<dbReference type="InterPro" id="IPR029048">
    <property type="entry name" value="HSP70_C_sf"/>
</dbReference>
<sequence>MAAVVRVTLGRQNKVAALLLHLLRQYTVLHEAKRAAHRDKFGEEMPIACVAFGEKNRILGVAAKNQMTTNMKNTVHSFKRFIGRQYRDSRVQAEFPSLAFKTVELPDRNLGIVVRYLGEEQTFTPIQITAMLFTKLKITAEQALGIKVNDVVIGVPCYFTDAERRAMLDAAATAGLNVLRLLNETTATALAYGIYKQDLPALEEKPKNVVFVDCGNASLQVSAVAFNKGKLEMLATSADPNLGGRDFDRLLATHLANEFKTKYKIDAASNQRAWVRLCSEVEKIKKQMSANSTDLPINIECFMDDKDVTAKCNRATLEEMSTGLLHRVELALQHCLTDSGLKLDDISSVEIVGGSSRIPSIKNLIEKIFHKFPSTTLNQDEAVARGCALQCAMLSPAFKVRDFSVSDVQPYSIRLVWQDESGQEGDLEVFPKNHQVPFSKMLTFFRREPFTVQAQYGSPSPFPDPIIGHYTIDNVGPGPEGECQKVKVKVHVNIHGLFTISSASLVEKRETVEEAPETMETEDKQEKSGGDSAANGQDATPDSSQQNATPAEEGSQQEKMETEKTSEAPTPTKNEGGETKKGNGSKKNMKTVDLPVREVVKAQSSSQLNAFVEKEAQMVQGDKLENERINAKKAVEEYVYDVHSRIYDDLEQYVSENDRETLSRQLEDTENWLYEEGEDCNKQVYIDRLAELKKQGEPIKIRKREREELPGAFEALSGSIQLTRKAVDQYRQGDEKYAHLESAQVEKVEKAILERQESVDKNLGLVSSTPLHADIPITASQVRSEKSTFDALVNPIMNKPKPKPKVEEPPPAEKKEENSEEEQQTNGPKTDKQQQQQQQTTDKPTEPMDVD</sequence>
<evidence type="ECO:0000313" key="6">
    <source>
        <dbReference type="Proteomes" id="UP001286313"/>
    </source>
</evidence>
<dbReference type="EMBL" id="JAWQEG010000971">
    <property type="protein sequence ID" value="KAK3883641.1"/>
    <property type="molecule type" value="Genomic_DNA"/>
</dbReference>
<evidence type="ECO:0000256" key="2">
    <source>
        <dbReference type="ARBA" id="ARBA00022741"/>
    </source>
</evidence>
<dbReference type="InterPro" id="IPR029047">
    <property type="entry name" value="HSP70_peptide-bd_sf"/>
</dbReference>
<dbReference type="Gene3D" id="3.30.420.40">
    <property type="match status" value="2"/>
</dbReference>
<dbReference type="SUPFAM" id="SSF100934">
    <property type="entry name" value="Heat shock protein 70kD (HSP70), C-terminal subdomain"/>
    <property type="match status" value="1"/>
</dbReference>
<proteinExistence type="inferred from homology"/>
<accession>A0AAE1KRW1</accession>
<name>A0AAE1KRW1_PETCI</name>
<organism evidence="5 6">
    <name type="scientific">Petrolisthes cinctipes</name>
    <name type="common">Flat porcelain crab</name>
    <dbReference type="NCBI Taxonomy" id="88211"/>
    <lineage>
        <taxon>Eukaryota</taxon>
        <taxon>Metazoa</taxon>
        <taxon>Ecdysozoa</taxon>
        <taxon>Arthropoda</taxon>
        <taxon>Crustacea</taxon>
        <taxon>Multicrustacea</taxon>
        <taxon>Malacostraca</taxon>
        <taxon>Eumalacostraca</taxon>
        <taxon>Eucarida</taxon>
        <taxon>Decapoda</taxon>
        <taxon>Pleocyemata</taxon>
        <taxon>Anomura</taxon>
        <taxon>Galatheoidea</taxon>
        <taxon>Porcellanidae</taxon>
        <taxon>Petrolisthes</taxon>
    </lineage>
</organism>
<dbReference type="AlphaFoldDB" id="A0AAE1KRW1"/>
<feature type="region of interest" description="Disordered" evidence="4">
    <location>
        <begin position="507"/>
        <end position="593"/>
    </location>
</feature>
<evidence type="ECO:0000256" key="1">
    <source>
        <dbReference type="ARBA" id="ARBA00007381"/>
    </source>
</evidence>
<comment type="caution">
    <text evidence="5">The sequence shown here is derived from an EMBL/GenBank/DDBJ whole genome shotgun (WGS) entry which is preliminary data.</text>
</comment>
<dbReference type="FunFam" id="3.30.420.40:FF:000495">
    <property type="entry name" value="Heat shock protein 4b"/>
    <property type="match status" value="1"/>
</dbReference>
<evidence type="ECO:0000256" key="3">
    <source>
        <dbReference type="ARBA" id="ARBA00022840"/>
    </source>
</evidence>
<dbReference type="InterPro" id="IPR013126">
    <property type="entry name" value="Hsp_70_fam"/>
</dbReference>
<protein>
    <submittedName>
        <fullName evidence="5">Uncharacterized protein</fullName>
    </submittedName>
</protein>
<dbReference type="GO" id="GO:0005829">
    <property type="term" value="C:cytosol"/>
    <property type="evidence" value="ECO:0007669"/>
    <property type="project" value="TreeGrafter"/>
</dbReference>
<dbReference type="PANTHER" id="PTHR45639">
    <property type="entry name" value="HSC70CB, ISOFORM G-RELATED"/>
    <property type="match status" value="1"/>
</dbReference>
<dbReference type="SUPFAM" id="SSF100920">
    <property type="entry name" value="Heat shock protein 70kD (HSP70), peptide-binding domain"/>
    <property type="match status" value="1"/>
</dbReference>
<evidence type="ECO:0000313" key="5">
    <source>
        <dbReference type="EMBL" id="KAK3883641.1"/>
    </source>
</evidence>
<feature type="region of interest" description="Disordered" evidence="4">
    <location>
        <begin position="782"/>
        <end position="851"/>
    </location>
</feature>
<dbReference type="GO" id="GO:0005524">
    <property type="term" value="F:ATP binding"/>
    <property type="evidence" value="ECO:0007669"/>
    <property type="project" value="UniProtKB-KW"/>
</dbReference>
<feature type="compositionally biased region" description="Low complexity" evidence="4">
    <location>
        <begin position="833"/>
        <end position="842"/>
    </location>
</feature>
<feature type="compositionally biased region" description="Basic and acidic residues" evidence="4">
    <location>
        <begin position="556"/>
        <end position="566"/>
    </location>
</feature>
<evidence type="ECO:0000256" key="4">
    <source>
        <dbReference type="SAM" id="MobiDB-lite"/>
    </source>
</evidence>
<dbReference type="Gene3D" id="3.90.640.10">
    <property type="entry name" value="Actin, Chain A, domain 4"/>
    <property type="match status" value="1"/>
</dbReference>
<dbReference type="Gene3D" id="1.20.1270.10">
    <property type="match status" value="1"/>
</dbReference>
<dbReference type="PRINTS" id="PR00301">
    <property type="entry name" value="HEATSHOCK70"/>
</dbReference>
<keyword evidence="6" id="KW-1185">Reference proteome</keyword>
<dbReference type="Gene3D" id="2.60.34.10">
    <property type="entry name" value="Substrate Binding Domain Of DNAk, Chain A, domain 1"/>
    <property type="match status" value="1"/>
</dbReference>
<keyword evidence="3" id="KW-0067">ATP-binding</keyword>
<dbReference type="InterPro" id="IPR043129">
    <property type="entry name" value="ATPase_NBD"/>
</dbReference>
<dbReference type="SUPFAM" id="SSF53067">
    <property type="entry name" value="Actin-like ATPase domain"/>
    <property type="match status" value="2"/>
</dbReference>